<organism evidence="1 2">
    <name type="scientific">Amycolatopsis plumensis</name>
    <dbReference type="NCBI Taxonomy" id="236508"/>
    <lineage>
        <taxon>Bacteria</taxon>
        <taxon>Bacillati</taxon>
        <taxon>Actinomycetota</taxon>
        <taxon>Actinomycetes</taxon>
        <taxon>Pseudonocardiales</taxon>
        <taxon>Pseudonocardiaceae</taxon>
        <taxon>Amycolatopsis</taxon>
    </lineage>
</organism>
<keyword evidence="2" id="KW-1185">Reference proteome</keyword>
<protein>
    <recommendedName>
        <fullName evidence="3">Siderophore-interacting protein C-terminal domain-containing protein</fullName>
    </recommendedName>
</protein>
<dbReference type="EMBL" id="JBHMBK010000046">
    <property type="protein sequence ID" value="MFB9690083.1"/>
    <property type="molecule type" value="Genomic_DNA"/>
</dbReference>
<name>A0ABV5UFA7_9PSEU</name>
<comment type="caution">
    <text evidence="1">The sequence shown here is derived from an EMBL/GenBank/DDBJ whole genome shotgun (WGS) entry which is preliminary data.</text>
</comment>
<proteinExistence type="predicted"/>
<dbReference type="RefSeq" id="WP_378204904.1">
    <property type="nucleotide sequence ID" value="NZ_JBHMBK010000046.1"/>
</dbReference>
<gene>
    <name evidence="1" type="ORF">ACFFTO_38415</name>
</gene>
<evidence type="ECO:0000313" key="2">
    <source>
        <dbReference type="Proteomes" id="UP001589535"/>
    </source>
</evidence>
<dbReference type="Proteomes" id="UP001589535">
    <property type="component" value="Unassembled WGS sequence"/>
</dbReference>
<evidence type="ECO:0008006" key="3">
    <source>
        <dbReference type="Google" id="ProtNLM"/>
    </source>
</evidence>
<evidence type="ECO:0000313" key="1">
    <source>
        <dbReference type="EMBL" id="MFB9690083.1"/>
    </source>
</evidence>
<sequence length="130" mass="14519">MLAERLLTTPPADLRVERLAVLDWYDGPIEGYLRIADPGSCWHFEVVAAAHSEKGPGERQYALSAAPDDVFERLREFLEPPSTGRVWVPRGPSGTEEALDRLKQALPGPALVVRSTFLYDVTAVWRFSAR</sequence>
<reference evidence="1 2" key="1">
    <citation type="submission" date="2024-09" db="EMBL/GenBank/DDBJ databases">
        <authorList>
            <person name="Sun Q."/>
            <person name="Mori K."/>
        </authorList>
    </citation>
    <scope>NUCLEOTIDE SEQUENCE [LARGE SCALE GENOMIC DNA]</scope>
    <source>
        <strain evidence="1 2">JCM 13852</strain>
    </source>
</reference>
<accession>A0ABV5UFA7</accession>